<dbReference type="GO" id="GO:0006281">
    <property type="term" value="P:DNA repair"/>
    <property type="evidence" value="ECO:0007669"/>
    <property type="project" value="TreeGrafter"/>
</dbReference>
<organism evidence="11 12">
    <name type="scientific">Afipia massiliensis</name>
    <dbReference type="NCBI Taxonomy" id="211460"/>
    <lineage>
        <taxon>Bacteria</taxon>
        <taxon>Pseudomonadati</taxon>
        <taxon>Pseudomonadota</taxon>
        <taxon>Alphaproteobacteria</taxon>
        <taxon>Hyphomicrobiales</taxon>
        <taxon>Nitrobacteraceae</taxon>
        <taxon>Afipia</taxon>
    </lineage>
</organism>
<name>A0A840MWA3_9BRAD</name>
<dbReference type="HAMAP" id="MF_00495">
    <property type="entry name" value="GPH_hydrolase_bact"/>
    <property type="match status" value="1"/>
</dbReference>
<evidence type="ECO:0000313" key="11">
    <source>
        <dbReference type="EMBL" id="MBB5050457.1"/>
    </source>
</evidence>
<comment type="caution">
    <text evidence="11">The sequence shown here is derived from an EMBL/GenBank/DDBJ whole genome shotgun (WGS) entry which is preliminary data.</text>
</comment>
<evidence type="ECO:0000256" key="6">
    <source>
        <dbReference type="ARBA" id="ARBA00022723"/>
    </source>
</evidence>
<dbReference type="SFLD" id="SFLDS00003">
    <property type="entry name" value="Haloacid_Dehalogenase"/>
    <property type="match status" value="1"/>
</dbReference>
<proteinExistence type="inferred from homology"/>
<feature type="binding site" evidence="10">
    <location>
        <position position="12"/>
    </location>
    <ligand>
        <name>Mg(2+)</name>
        <dbReference type="ChEBI" id="CHEBI:18420"/>
    </ligand>
</feature>
<dbReference type="GO" id="GO:0005829">
    <property type="term" value="C:cytosol"/>
    <property type="evidence" value="ECO:0007669"/>
    <property type="project" value="TreeGrafter"/>
</dbReference>
<dbReference type="InterPro" id="IPR006439">
    <property type="entry name" value="HAD-SF_hydro_IA"/>
</dbReference>
<evidence type="ECO:0000256" key="9">
    <source>
        <dbReference type="ARBA" id="ARBA00023277"/>
    </source>
</evidence>
<dbReference type="Gene3D" id="1.10.150.240">
    <property type="entry name" value="Putative phosphatase, domain 2"/>
    <property type="match status" value="1"/>
</dbReference>
<keyword evidence="7 10" id="KW-0378">Hydrolase</keyword>
<dbReference type="AlphaFoldDB" id="A0A840MWA3"/>
<evidence type="ECO:0000256" key="8">
    <source>
        <dbReference type="ARBA" id="ARBA00022842"/>
    </source>
</evidence>
<dbReference type="Proteomes" id="UP000521227">
    <property type="component" value="Unassembled WGS sequence"/>
</dbReference>
<accession>A0A840MWA3</accession>
<dbReference type="GO" id="GO:0008967">
    <property type="term" value="F:phosphoglycolate phosphatase activity"/>
    <property type="evidence" value="ECO:0007669"/>
    <property type="project" value="UniProtKB-UniRule"/>
</dbReference>
<evidence type="ECO:0000256" key="1">
    <source>
        <dbReference type="ARBA" id="ARBA00000830"/>
    </source>
</evidence>
<dbReference type="SUPFAM" id="SSF56784">
    <property type="entry name" value="HAD-like"/>
    <property type="match status" value="1"/>
</dbReference>
<reference evidence="11 12" key="1">
    <citation type="submission" date="2020-08" db="EMBL/GenBank/DDBJ databases">
        <title>Genomic Encyclopedia of Type Strains, Phase IV (KMG-IV): sequencing the most valuable type-strain genomes for metagenomic binning, comparative biology and taxonomic classification.</title>
        <authorList>
            <person name="Goeker M."/>
        </authorList>
    </citation>
    <scope>NUCLEOTIDE SEQUENCE [LARGE SCALE GENOMIC DNA]</scope>
    <source>
        <strain evidence="11 12">DSM 17498</strain>
    </source>
</reference>
<dbReference type="RefSeq" id="WP_184082280.1">
    <property type="nucleotide sequence ID" value="NZ_JACHIJ010000001.1"/>
</dbReference>
<dbReference type="PANTHER" id="PTHR43434">
    <property type="entry name" value="PHOSPHOGLYCOLATE PHOSPHATASE"/>
    <property type="match status" value="1"/>
</dbReference>
<evidence type="ECO:0000256" key="10">
    <source>
        <dbReference type="HAMAP-Rule" id="MF_00495"/>
    </source>
</evidence>
<dbReference type="InterPro" id="IPR036412">
    <property type="entry name" value="HAD-like_sf"/>
</dbReference>
<comment type="cofactor">
    <cofactor evidence="2 10">
        <name>Mg(2+)</name>
        <dbReference type="ChEBI" id="CHEBI:18420"/>
    </cofactor>
</comment>
<comment type="similarity">
    <text evidence="4 10">Belongs to the HAD-like hydrolase superfamily. CbbY/CbbZ/Gph/YieH family.</text>
</comment>
<dbReference type="InterPro" id="IPR023198">
    <property type="entry name" value="PGP-like_dom2"/>
</dbReference>
<dbReference type="GO" id="GO:0046295">
    <property type="term" value="P:glycolate biosynthetic process"/>
    <property type="evidence" value="ECO:0007669"/>
    <property type="project" value="UniProtKB-UniRule"/>
</dbReference>
<keyword evidence="6 10" id="KW-0479">Metal-binding</keyword>
<evidence type="ECO:0000256" key="7">
    <source>
        <dbReference type="ARBA" id="ARBA00022801"/>
    </source>
</evidence>
<dbReference type="UniPathway" id="UPA00865">
    <property type="reaction ID" value="UER00834"/>
</dbReference>
<dbReference type="GO" id="GO:0005975">
    <property type="term" value="P:carbohydrate metabolic process"/>
    <property type="evidence" value="ECO:0007669"/>
    <property type="project" value="InterPro"/>
</dbReference>
<keyword evidence="9 10" id="KW-0119">Carbohydrate metabolism</keyword>
<dbReference type="Gene3D" id="3.40.50.1000">
    <property type="entry name" value="HAD superfamily/HAD-like"/>
    <property type="match status" value="1"/>
</dbReference>
<comment type="function">
    <text evidence="10">Specifically catalyzes the dephosphorylation of 2-phosphoglycolate. Is involved in the dissimilation of the intracellular 2-phosphoglycolate formed during the DNA repair of 3'-phosphoglycolate ends, a major class of DNA lesions induced by oxidative stress.</text>
</comment>
<sequence length="228" mass="24236">MTIQPLIVFDLDGTLVDTAPDLVGALNFVLQREGLPLVPVASARAMIGAGARKLIERGLELEGRVMSVADVDRLTADFIAYYKDHIADASLPFDGLHAALDKLEGQGFRFAVCTNKLEGLSKLLLDKLDMTGRFAAICGADTFGVAKPDPTILRQTIVQAGGEVSRSIMVGDSGPDVGVARRAGIPVIGVEFGYTEIPIADLKPDTVIGHMRELPSAVTNLLEPAVTR</sequence>
<dbReference type="EMBL" id="JACHIJ010000001">
    <property type="protein sequence ID" value="MBB5050457.1"/>
    <property type="molecule type" value="Genomic_DNA"/>
</dbReference>
<evidence type="ECO:0000313" key="12">
    <source>
        <dbReference type="Proteomes" id="UP000521227"/>
    </source>
</evidence>
<evidence type="ECO:0000256" key="4">
    <source>
        <dbReference type="ARBA" id="ARBA00006171"/>
    </source>
</evidence>
<protein>
    <recommendedName>
        <fullName evidence="5 10">Phosphoglycolate phosphatase</fullName>
        <shortName evidence="10">PGP</shortName>
        <shortName evidence="10">PGPase</shortName>
        <ecNumber evidence="5 10">3.1.3.18</ecNumber>
    </recommendedName>
</protein>
<dbReference type="EC" id="3.1.3.18" evidence="5 10"/>
<evidence type="ECO:0000256" key="5">
    <source>
        <dbReference type="ARBA" id="ARBA00013078"/>
    </source>
</evidence>
<dbReference type="SFLD" id="SFLDG01129">
    <property type="entry name" value="C1.5:_HAD__Beta-PGM__Phosphata"/>
    <property type="match status" value="1"/>
</dbReference>
<comment type="catalytic activity">
    <reaction evidence="1 10">
        <text>2-phosphoglycolate + H2O = glycolate + phosphate</text>
        <dbReference type="Rhea" id="RHEA:14369"/>
        <dbReference type="ChEBI" id="CHEBI:15377"/>
        <dbReference type="ChEBI" id="CHEBI:29805"/>
        <dbReference type="ChEBI" id="CHEBI:43474"/>
        <dbReference type="ChEBI" id="CHEBI:58033"/>
        <dbReference type="EC" id="3.1.3.18"/>
    </reaction>
</comment>
<dbReference type="InterPro" id="IPR041492">
    <property type="entry name" value="HAD_2"/>
</dbReference>
<dbReference type="PANTHER" id="PTHR43434:SF1">
    <property type="entry name" value="PHOSPHOGLYCOLATE PHOSPHATASE"/>
    <property type="match status" value="1"/>
</dbReference>
<comment type="pathway">
    <text evidence="3 10">Organic acid metabolism; glycolate biosynthesis; glycolate from 2-phosphoglycolate: step 1/1.</text>
</comment>
<keyword evidence="8 10" id="KW-0460">Magnesium</keyword>
<evidence type="ECO:0000256" key="2">
    <source>
        <dbReference type="ARBA" id="ARBA00001946"/>
    </source>
</evidence>
<dbReference type="InterPro" id="IPR037512">
    <property type="entry name" value="PGPase_prok"/>
</dbReference>
<feature type="binding site" evidence="10">
    <location>
        <position position="172"/>
    </location>
    <ligand>
        <name>Mg(2+)</name>
        <dbReference type="ChEBI" id="CHEBI:18420"/>
    </ligand>
</feature>
<dbReference type="PRINTS" id="PR00413">
    <property type="entry name" value="HADHALOGNASE"/>
</dbReference>
<feature type="binding site" evidence="10">
    <location>
        <position position="10"/>
    </location>
    <ligand>
        <name>Mg(2+)</name>
        <dbReference type="ChEBI" id="CHEBI:18420"/>
    </ligand>
</feature>
<dbReference type="Pfam" id="PF13419">
    <property type="entry name" value="HAD_2"/>
    <property type="match status" value="1"/>
</dbReference>
<dbReference type="InterPro" id="IPR023214">
    <property type="entry name" value="HAD_sf"/>
</dbReference>
<dbReference type="InterPro" id="IPR050155">
    <property type="entry name" value="HAD-like_hydrolase_sf"/>
</dbReference>
<evidence type="ECO:0000256" key="3">
    <source>
        <dbReference type="ARBA" id="ARBA00004818"/>
    </source>
</evidence>
<feature type="active site" description="Nucleophile" evidence="10">
    <location>
        <position position="10"/>
    </location>
</feature>
<gene>
    <name evidence="11" type="ORF">HNQ36_000405</name>
</gene>
<dbReference type="GO" id="GO:0046872">
    <property type="term" value="F:metal ion binding"/>
    <property type="evidence" value="ECO:0007669"/>
    <property type="project" value="UniProtKB-KW"/>
</dbReference>